<dbReference type="EnsemblFungi" id="EJT82026">
    <property type="protein sequence ID" value="EJT82026"/>
    <property type="gene ID" value="GGTG_02000"/>
</dbReference>
<organism evidence="1">
    <name type="scientific">Gaeumannomyces tritici (strain R3-111a-1)</name>
    <name type="common">Wheat and barley take-all root rot fungus</name>
    <name type="synonym">Gaeumannomyces graminis var. tritici</name>
    <dbReference type="NCBI Taxonomy" id="644352"/>
    <lineage>
        <taxon>Eukaryota</taxon>
        <taxon>Fungi</taxon>
        <taxon>Dikarya</taxon>
        <taxon>Ascomycota</taxon>
        <taxon>Pezizomycotina</taxon>
        <taxon>Sordariomycetes</taxon>
        <taxon>Sordariomycetidae</taxon>
        <taxon>Magnaporthales</taxon>
        <taxon>Magnaporthaceae</taxon>
        <taxon>Gaeumannomyces</taxon>
    </lineage>
</organism>
<dbReference type="EMBL" id="GL385395">
    <property type="protein sequence ID" value="EJT82026.1"/>
    <property type="molecule type" value="Genomic_DNA"/>
</dbReference>
<evidence type="ECO:0000313" key="2">
    <source>
        <dbReference type="EnsemblFungi" id="EJT82026"/>
    </source>
</evidence>
<dbReference type="Proteomes" id="UP000006039">
    <property type="component" value="Unassembled WGS sequence"/>
</dbReference>
<dbReference type="GeneID" id="20342458"/>
<reference evidence="2" key="5">
    <citation type="submission" date="2018-04" db="UniProtKB">
        <authorList>
            <consortium name="EnsemblFungi"/>
        </authorList>
    </citation>
    <scope>IDENTIFICATION</scope>
    <source>
        <strain evidence="2">R3-111a-1</strain>
    </source>
</reference>
<dbReference type="VEuPathDB" id="FungiDB:GGTG_02000"/>
<sequence>MHFDPERVGADDEDVIYTRPARGRFDPERAGADDEDVIYTIPAERAGADDEDHRPVTHMRTARRHLSLERLRVFFDPLARVSTSVQNNVEAKAEADY</sequence>
<accession>J3NL59</accession>
<protein>
    <submittedName>
        <fullName evidence="1 2">Uncharacterized protein</fullName>
    </submittedName>
</protein>
<proteinExistence type="predicted"/>
<reference evidence="3" key="1">
    <citation type="submission" date="2010-07" db="EMBL/GenBank/DDBJ databases">
        <title>The genome sequence of Gaeumannomyces graminis var. tritici strain R3-111a-1.</title>
        <authorList>
            <consortium name="The Broad Institute Genome Sequencing Platform"/>
            <person name="Ma L.-J."/>
            <person name="Dead R."/>
            <person name="Young S."/>
            <person name="Zeng Q."/>
            <person name="Koehrsen M."/>
            <person name="Alvarado L."/>
            <person name="Berlin A."/>
            <person name="Chapman S.B."/>
            <person name="Chen Z."/>
            <person name="Freedman E."/>
            <person name="Gellesch M."/>
            <person name="Goldberg J."/>
            <person name="Griggs A."/>
            <person name="Gujja S."/>
            <person name="Heilman E.R."/>
            <person name="Heiman D."/>
            <person name="Hepburn T."/>
            <person name="Howarth C."/>
            <person name="Jen D."/>
            <person name="Larson L."/>
            <person name="Mehta T."/>
            <person name="Neiman D."/>
            <person name="Pearson M."/>
            <person name="Roberts A."/>
            <person name="Saif S."/>
            <person name="Shea T."/>
            <person name="Shenoy N."/>
            <person name="Sisk P."/>
            <person name="Stolte C."/>
            <person name="Sykes S."/>
            <person name="Walk T."/>
            <person name="White J."/>
            <person name="Yandava C."/>
            <person name="Haas B."/>
            <person name="Nusbaum C."/>
            <person name="Birren B."/>
        </authorList>
    </citation>
    <scope>NUCLEOTIDE SEQUENCE [LARGE SCALE GENOMIC DNA]</scope>
    <source>
        <strain evidence="3">R3-111a-1</strain>
    </source>
</reference>
<dbReference type="HOGENOM" id="CLU_2346787_0_0_1"/>
<reference evidence="1" key="2">
    <citation type="submission" date="2010-07" db="EMBL/GenBank/DDBJ databases">
        <authorList>
            <consortium name="The Broad Institute Genome Sequencing Platform"/>
            <consortium name="Broad Institute Genome Sequencing Center for Infectious Disease"/>
            <person name="Ma L.-J."/>
            <person name="Dead R."/>
            <person name="Young S."/>
            <person name="Zeng Q."/>
            <person name="Koehrsen M."/>
            <person name="Alvarado L."/>
            <person name="Berlin A."/>
            <person name="Chapman S.B."/>
            <person name="Chen Z."/>
            <person name="Freedman E."/>
            <person name="Gellesch M."/>
            <person name="Goldberg J."/>
            <person name="Griggs A."/>
            <person name="Gujja S."/>
            <person name="Heilman E.R."/>
            <person name="Heiman D."/>
            <person name="Hepburn T."/>
            <person name="Howarth C."/>
            <person name="Jen D."/>
            <person name="Larson L."/>
            <person name="Mehta T."/>
            <person name="Neiman D."/>
            <person name="Pearson M."/>
            <person name="Roberts A."/>
            <person name="Saif S."/>
            <person name="Shea T."/>
            <person name="Shenoy N."/>
            <person name="Sisk P."/>
            <person name="Stolte C."/>
            <person name="Sykes S."/>
            <person name="Walk T."/>
            <person name="White J."/>
            <person name="Yandava C."/>
            <person name="Haas B."/>
            <person name="Nusbaum C."/>
            <person name="Birren B."/>
        </authorList>
    </citation>
    <scope>NUCLEOTIDE SEQUENCE</scope>
    <source>
        <strain evidence="1">R3-111a-1</strain>
    </source>
</reference>
<evidence type="ECO:0000313" key="3">
    <source>
        <dbReference type="Proteomes" id="UP000006039"/>
    </source>
</evidence>
<name>J3NL59_GAET3</name>
<reference evidence="2" key="4">
    <citation type="journal article" date="2015" name="G3 (Bethesda)">
        <title>Genome sequences of three phytopathogenic species of the Magnaporthaceae family of fungi.</title>
        <authorList>
            <person name="Okagaki L.H."/>
            <person name="Nunes C.C."/>
            <person name="Sailsbery J."/>
            <person name="Clay B."/>
            <person name="Brown D."/>
            <person name="John T."/>
            <person name="Oh Y."/>
            <person name="Young N."/>
            <person name="Fitzgerald M."/>
            <person name="Haas B.J."/>
            <person name="Zeng Q."/>
            <person name="Young S."/>
            <person name="Adiconis X."/>
            <person name="Fan L."/>
            <person name="Levin J.Z."/>
            <person name="Mitchell T.K."/>
            <person name="Okubara P.A."/>
            <person name="Farman M.L."/>
            <person name="Kohn L.M."/>
            <person name="Birren B."/>
            <person name="Ma L.-J."/>
            <person name="Dean R.A."/>
        </authorList>
    </citation>
    <scope>NUCLEOTIDE SEQUENCE</scope>
    <source>
        <strain evidence="2">R3-111a-1</strain>
    </source>
</reference>
<dbReference type="RefSeq" id="XP_009218035.1">
    <property type="nucleotide sequence ID" value="XM_009219771.1"/>
</dbReference>
<gene>
    <name evidence="2" type="primary">20342458</name>
    <name evidence="1" type="ORF">GGTG_02000</name>
</gene>
<reference evidence="1" key="3">
    <citation type="submission" date="2010-09" db="EMBL/GenBank/DDBJ databases">
        <title>Annotation of Gaeumannomyces graminis var. tritici R3-111a-1.</title>
        <authorList>
            <consortium name="The Broad Institute Genome Sequencing Platform"/>
            <person name="Ma L.-J."/>
            <person name="Dead R."/>
            <person name="Young S.K."/>
            <person name="Zeng Q."/>
            <person name="Gargeya S."/>
            <person name="Fitzgerald M."/>
            <person name="Haas B."/>
            <person name="Abouelleil A."/>
            <person name="Alvarado L."/>
            <person name="Arachchi H.M."/>
            <person name="Berlin A."/>
            <person name="Brown A."/>
            <person name="Chapman S.B."/>
            <person name="Chen Z."/>
            <person name="Dunbar C."/>
            <person name="Freedman E."/>
            <person name="Gearin G."/>
            <person name="Gellesch M."/>
            <person name="Goldberg J."/>
            <person name="Griggs A."/>
            <person name="Gujja S."/>
            <person name="Heiman D."/>
            <person name="Howarth C."/>
            <person name="Larson L."/>
            <person name="Lui A."/>
            <person name="MacDonald P.J.P."/>
            <person name="Mehta T."/>
            <person name="Montmayeur A."/>
            <person name="Murphy C."/>
            <person name="Neiman D."/>
            <person name="Pearson M."/>
            <person name="Priest M."/>
            <person name="Roberts A."/>
            <person name="Saif S."/>
            <person name="Shea T."/>
            <person name="Shenoy N."/>
            <person name="Sisk P."/>
            <person name="Stolte C."/>
            <person name="Sykes S."/>
            <person name="Yandava C."/>
            <person name="Wortman J."/>
            <person name="Nusbaum C."/>
            <person name="Birren B."/>
        </authorList>
    </citation>
    <scope>NUCLEOTIDE SEQUENCE</scope>
    <source>
        <strain evidence="1">R3-111a-1</strain>
    </source>
</reference>
<evidence type="ECO:0000313" key="1">
    <source>
        <dbReference type="EMBL" id="EJT82026.1"/>
    </source>
</evidence>
<keyword evidence="3" id="KW-1185">Reference proteome</keyword>
<dbReference type="AlphaFoldDB" id="J3NL59"/>